<dbReference type="Proteomes" id="UP000011761">
    <property type="component" value="Unassembled WGS sequence"/>
</dbReference>
<keyword evidence="2" id="KW-1185">Reference proteome</keyword>
<evidence type="ECO:0000313" key="1">
    <source>
        <dbReference type="EMBL" id="EMC93155.1"/>
    </source>
</evidence>
<dbReference type="RefSeq" id="XP_007679443.1">
    <property type="nucleotide sequence ID" value="XM_007681253.1"/>
</dbReference>
<proteinExistence type="predicted"/>
<organism evidence="1 2">
    <name type="scientific">Baudoinia panamericana (strain UAMH 10762)</name>
    <name type="common">Angels' share fungus</name>
    <name type="synonym">Baudoinia compniacensis (strain UAMH 10762)</name>
    <dbReference type="NCBI Taxonomy" id="717646"/>
    <lineage>
        <taxon>Eukaryota</taxon>
        <taxon>Fungi</taxon>
        <taxon>Dikarya</taxon>
        <taxon>Ascomycota</taxon>
        <taxon>Pezizomycotina</taxon>
        <taxon>Dothideomycetes</taxon>
        <taxon>Dothideomycetidae</taxon>
        <taxon>Mycosphaerellales</taxon>
        <taxon>Teratosphaeriaceae</taxon>
        <taxon>Baudoinia</taxon>
    </lineage>
</organism>
<reference evidence="1 2" key="1">
    <citation type="journal article" date="2012" name="PLoS Pathog.">
        <title>Diverse lifestyles and strategies of plant pathogenesis encoded in the genomes of eighteen Dothideomycetes fungi.</title>
        <authorList>
            <person name="Ohm R.A."/>
            <person name="Feau N."/>
            <person name="Henrissat B."/>
            <person name="Schoch C.L."/>
            <person name="Horwitz B.A."/>
            <person name="Barry K.W."/>
            <person name="Condon B.J."/>
            <person name="Copeland A.C."/>
            <person name="Dhillon B."/>
            <person name="Glaser F."/>
            <person name="Hesse C.N."/>
            <person name="Kosti I."/>
            <person name="LaButti K."/>
            <person name="Lindquist E.A."/>
            <person name="Lucas S."/>
            <person name="Salamov A.A."/>
            <person name="Bradshaw R.E."/>
            <person name="Ciuffetti L."/>
            <person name="Hamelin R.C."/>
            <person name="Kema G.H.J."/>
            <person name="Lawrence C."/>
            <person name="Scott J.A."/>
            <person name="Spatafora J.W."/>
            <person name="Turgeon B.G."/>
            <person name="de Wit P.J.G.M."/>
            <person name="Zhong S."/>
            <person name="Goodwin S.B."/>
            <person name="Grigoriev I.V."/>
        </authorList>
    </citation>
    <scope>NUCLEOTIDE SEQUENCE [LARGE SCALE GENOMIC DNA]</scope>
    <source>
        <strain evidence="1 2">UAMH 10762</strain>
    </source>
</reference>
<dbReference type="GeneID" id="19109963"/>
<dbReference type="AlphaFoldDB" id="M2N380"/>
<gene>
    <name evidence="1" type="ORF">BAUCODRAFT_229455</name>
</gene>
<sequence>MEKMSYVRRRRRMSQAGREYWIVCLPRGALGVELPALAFSKAYNHLRSRGLVNTS</sequence>
<name>M2N380_BAUPA</name>
<dbReference type="EMBL" id="KB445560">
    <property type="protein sequence ID" value="EMC93155.1"/>
    <property type="molecule type" value="Genomic_DNA"/>
</dbReference>
<accession>M2N380</accession>
<evidence type="ECO:0000313" key="2">
    <source>
        <dbReference type="Proteomes" id="UP000011761"/>
    </source>
</evidence>
<dbReference type="KEGG" id="bcom:BAUCODRAFT_229455"/>
<dbReference type="HOGENOM" id="CLU_3031979_0_0_1"/>
<protein>
    <submittedName>
        <fullName evidence="1">Uncharacterized protein</fullName>
    </submittedName>
</protein>